<feature type="non-terminal residue" evidence="1">
    <location>
        <position position="1"/>
    </location>
</feature>
<reference evidence="1" key="2">
    <citation type="journal article" date="2022" name="New Phytol.">
        <title>Evolutionary transition to the ectomycorrhizal habit in the genomes of a hyperdiverse lineage of mushroom-forming fungi.</title>
        <authorList>
            <person name="Looney B."/>
            <person name="Miyauchi S."/>
            <person name="Morin E."/>
            <person name="Drula E."/>
            <person name="Courty P.E."/>
            <person name="Kohler A."/>
            <person name="Kuo A."/>
            <person name="LaButti K."/>
            <person name="Pangilinan J."/>
            <person name="Lipzen A."/>
            <person name="Riley R."/>
            <person name="Andreopoulos W."/>
            <person name="He G."/>
            <person name="Johnson J."/>
            <person name="Nolan M."/>
            <person name="Tritt A."/>
            <person name="Barry K.W."/>
            <person name="Grigoriev I.V."/>
            <person name="Nagy L.G."/>
            <person name="Hibbett D."/>
            <person name="Henrissat B."/>
            <person name="Matheny P.B."/>
            <person name="Labbe J."/>
            <person name="Martin F.M."/>
        </authorList>
    </citation>
    <scope>NUCLEOTIDE SEQUENCE</scope>
    <source>
        <strain evidence="1">HHB10654</strain>
    </source>
</reference>
<comment type="caution">
    <text evidence="1">The sequence shown here is derived from an EMBL/GenBank/DDBJ whole genome shotgun (WGS) entry which is preliminary data.</text>
</comment>
<evidence type="ECO:0000313" key="1">
    <source>
        <dbReference type="EMBL" id="KAI0057152.1"/>
    </source>
</evidence>
<accession>A0ACB8SLQ3</accession>
<reference evidence="1" key="1">
    <citation type="submission" date="2021-03" db="EMBL/GenBank/DDBJ databases">
        <authorList>
            <consortium name="DOE Joint Genome Institute"/>
            <person name="Ahrendt S."/>
            <person name="Looney B.P."/>
            <person name="Miyauchi S."/>
            <person name="Morin E."/>
            <person name="Drula E."/>
            <person name="Courty P.E."/>
            <person name="Chicoki N."/>
            <person name="Fauchery L."/>
            <person name="Kohler A."/>
            <person name="Kuo A."/>
            <person name="Labutti K."/>
            <person name="Pangilinan J."/>
            <person name="Lipzen A."/>
            <person name="Riley R."/>
            <person name="Andreopoulos W."/>
            <person name="He G."/>
            <person name="Johnson J."/>
            <person name="Barry K.W."/>
            <person name="Grigoriev I.V."/>
            <person name="Nagy L."/>
            <person name="Hibbett D."/>
            <person name="Henrissat B."/>
            <person name="Matheny P.B."/>
            <person name="Labbe J."/>
            <person name="Martin F."/>
        </authorList>
    </citation>
    <scope>NUCLEOTIDE SEQUENCE</scope>
    <source>
        <strain evidence="1">HHB10654</strain>
    </source>
</reference>
<protein>
    <submittedName>
        <fullName evidence="1">Kinase-like protein</fullName>
    </submittedName>
</protein>
<organism evidence="1 2">
    <name type="scientific">Artomyces pyxidatus</name>
    <dbReference type="NCBI Taxonomy" id="48021"/>
    <lineage>
        <taxon>Eukaryota</taxon>
        <taxon>Fungi</taxon>
        <taxon>Dikarya</taxon>
        <taxon>Basidiomycota</taxon>
        <taxon>Agaricomycotina</taxon>
        <taxon>Agaricomycetes</taxon>
        <taxon>Russulales</taxon>
        <taxon>Auriscalpiaceae</taxon>
        <taxon>Artomyces</taxon>
    </lineage>
</organism>
<evidence type="ECO:0000313" key="2">
    <source>
        <dbReference type="Proteomes" id="UP000814140"/>
    </source>
</evidence>
<dbReference type="Proteomes" id="UP000814140">
    <property type="component" value="Unassembled WGS sequence"/>
</dbReference>
<gene>
    <name evidence="1" type="ORF">BV25DRAFT_1812811</name>
</gene>
<name>A0ACB8SLQ3_9AGAM</name>
<dbReference type="EMBL" id="MU277251">
    <property type="protein sequence ID" value="KAI0057152.1"/>
    <property type="molecule type" value="Genomic_DNA"/>
</dbReference>
<proteinExistence type="predicted"/>
<keyword evidence="2" id="KW-1185">Reference proteome</keyword>
<sequence length="80" mass="8724">LHTLGVVHRDLKSENILLSSIDPLHIRVADYGLACFLRPGCTLQGLCGTPGYVAPEVRFGTKGYDSKADCWSLGVTLFEM</sequence>